<keyword evidence="6" id="KW-1185">Reference proteome</keyword>
<accession>A0AAV5MSI1</accession>
<feature type="region of interest" description="Disordered" evidence="3">
    <location>
        <begin position="1"/>
        <end position="24"/>
    </location>
</feature>
<comment type="similarity">
    <text evidence="1">Belongs to the LEA type SMP family.</text>
</comment>
<comment type="caution">
    <text evidence="5">The sequence shown here is derived from an EMBL/GenBank/DDBJ whole genome shotgun (WGS) entry which is preliminary data.</text>
</comment>
<keyword evidence="2" id="KW-0677">Repeat</keyword>
<organism evidence="5 6">
    <name type="scientific">Rubroshorea leprosula</name>
    <dbReference type="NCBI Taxonomy" id="152421"/>
    <lineage>
        <taxon>Eukaryota</taxon>
        <taxon>Viridiplantae</taxon>
        <taxon>Streptophyta</taxon>
        <taxon>Embryophyta</taxon>
        <taxon>Tracheophyta</taxon>
        <taxon>Spermatophyta</taxon>
        <taxon>Magnoliopsida</taxon>
        <taxon>eudicotyledons</taxon>
        <taxon>Gunneridae</taxon>
        <taxon>Pentapetalae</taxon>
        <taxon>rosids</taxon>
        <taxon>malvids</taxon>
        <taxon>Malvales</taxon>
        <taxon>Dipterocarpaceae</taxon>
        <taxon>Rubroshorea</taxon>
    </lineage>
</organism>
<dbReference type="Pfam" id="PF04927">
    <property type="entry name" value="SMP"/>
    <property type="match status" value="3"/>
</dbReference>
<evidence type="ECO:0000256" key="2">
    <source>
        <dbReference type="ARBA" id="ARBA00022737"/>
    </source>
</evidence>
<feature type="domain" description="SMP" evidence="4">
    <location>
        <begin position="202"/>
        <end position="259"/>
    </location>
</feature>
<dbReference type="PANTHER" id="PTHR31174">
    <property type="entry name" value="SEED MATURATION FAMILY PROTEIN"/>
    <property type="match status" value="1"/>
</dbReference>
<feature type="compositionally biased region" description="Basic and acidic residues" evidence="3">
    <location>
        <begin position="9"/>
        <end position="21"/>
    </location>
</feature>
<feature type="domain" description="SMP" evidence="4">
    <location>
        <begin position="20"/>
        <end position="72"/>
    </location>
</feature>
<proteinExistence type="inferred from homology"/>
<feature type="domain" description="SMP" evidence="4">
    <location>
        <begin position="137"/>
        <end position="195"/>
    </location>
</feature>
<protein>
    <recommendedName>
        <fullName evidence="4">SMP domain-containing protein</fullName>
    </recommendedName>
</protein>
<evidence type="ECO:0000313" key="6">
    <source>
        <dbReference type="Proteomes" id="UP001054252"/>
    </source>
</evidence>
<gene>
    <name evidence="5" type="ORF">SLEP1_g58024</name>
</gene>
<dbReference type="Proteomes" id="UP001054252">
    <property type="component" value="Unassembled WGS sequence"/>
</dbReference>
<sequence>MSQRQLRRPQHDRSSDQEPVRYGDVFDVSGALASQPVAPRDAAAMQSAENQVLGKMQADAAVMNSAAAANEKAGLVRHDPGTGMVRREGVSVTKSRDIDFGNVVVTKAVGDQIVGQHAHQDVPPRSQTRTVDLDANVTIGEALEATAMSIGDKPIDHSDAAAIEAAEMRATGGNERKHGGLGTMARSAANFNVRAEKDDDRITISDLVSDATTTLPSDKAVTREDAEGVIGAEMRNKAEASTTPGGVGEAMAAAARVNLNESA</sequence>
<dbReference type="PANTHER" id="PTHR31174:SF31">
    <property type="entry name" value="LATE EMBRYOGENESIS ABUNDANT PROTEIN 3"/>
    <property type="match status" value="1"/>
</dbReference>
<evidence type="ECO:0000313" key="5">
    <source>
        <dbReference type="EMBL" id="GKV51357.1"/>
    </source>
</evidence>
<reference evidence="5 6" key="1">
    <citation type="journal article" date="2021" name="Commun. Biol.">
        <title>The genome of Shorea leprosula (Dipterocarpaceae) highlights the ecological relevance of drought in aseasonal tropical rainforests.</title>
        <authorList>
            <person name="Ng K.K.S."/>
            <person name="Kobayashi M.J."/>
            <person name="Fawcett J.A."/>
            <person name="Hatakeyama M."/>
            <person name="Paape T."/>
            <person name="Ng C.H."/>
            <person name="Ang C.C."/>
            <person name="Tnah L.H."/>
            <person name="Lee C.T."/>
            <person name="Nishiyama T."/>
            <person name="Sese J."/>
            <person name="O'Brien M.J."/>
            <person name="Copetti D."/>
            <person name="Mohd Noor M.I."/>
            <person name="Ong R.C."/>
            <person name="Putra M."/>
            <person name="Sireger I.Z."/>
            <person name="Indrioko S."/>
            <person name="Kosugi Y."/>
            <person name="Izuno A."/>
            <person name="Isagi Y."/>
            <person name="Lee S.L."/>
            <person name="Shimizu K.K."/>
        </authorList>
    </citation>
    <scope>NUCLEOTIDE SEQUENCE [LARGE SCALE GENOMIC DNA]</scope>
    <source>
        <strain evidence="5">214</strain>
    </source>
</reference>
<name>A0AAV5MSI1_9ROSI</name>
<evidence type="ECO:0000256" key="3">
    <source>
        <dbReference type="SAM" id="MobiDB-lite"/>
    </source>
</evidence>
<dbReference type="EMBL" id="BPVZ01000491">
    <property type="protein sequence ID" value="GKV51357.1"/>
    <property type="molecule type" value="Genomic_DNA"/>
</dbReference>
<evidence type="ECO:0000259" key="4">
    <source>
        <dbReference type="Pfam" id="PF04927"/>
    </source>
</evidence>
<dbReference type="InterPro" id="IPR007011">
    <property type="entry name" value="LEA_SMP_dom"/>
</dbReference>
<dbReference type="InterPro" id="IPR042971">
    <property type="entry name" value="LEA_SMP"/>
</dbReference>
<dbReference type="AlphaFoldDB" id="A0AAV5MSI1"/>
<evidence type="ECO:0000256" key="1">
    <source>
        <dbReference type="ARBA" id="ARBA00010733"/>
    </source>
</evidence>